<evidence type="ECO:0000313" key="2">
    <source>
        <dbReference type="Proteomes" id="UP000651085"/>
    </source>
</evidence>
<dbReference type="AlphaFoldDB" id="A0A926F0R7"/>
<organism evidence="1 2">
    <name type="scientific">Jilunia laotingensis</name>
    <dbReference type="NCBI Taxonomy" id="2763675"/>
    <lineage>
        <taxon>Bacteria</taxon>
        <taxon>Pseudomonadati</taxon>
        <taxon>Bacteroidota</taxon>
        <taxon>Bacteroidia</taxon>
        <taxon>Bacteroidales</taxon>
        <taxon>Bacteroidaceae</taxon>
        <taxon>Jilunia</taxon>
    </lineage>
</organism>
<gene>
    <name evidence="1" type="ORF">H8744_04625</name>
</gene>
<dbReference type="RefSeq" id="WP_262433715.1">
    <property type="nucleotide sequence ID" value="NZ_JACRTF010000001.1"/>
</dbReference>
<keyword evidence="2" id="KW-1185">Reference proteome</keyword>
<comment type="caution">
    <text evidence="1">The sequence shown here is derived from an EMBL/GenBank/DDBJ whole genome shotgun (WGS) entry which is preliminary data.</text>
</comment>
<dbReference type="Proteomes" id="UP000651085">
    <property type="component" value="Unassembled WGS sequence"/>
</dbReference>
<reference evidence="1" key="1">
    <citation type="submission" date="2020-08" db="EMBL/GenBank/DDBJ databases">
        <title>Genome public.</title>
        <authorList>
            <person name="Liu C."/>
            <person name="Sun Q."/>
        </authorList>
    </citation>
    <scope>NUCLEOTIDE SEQUENCE</scope>
    <source>
        <strain evidence="1">N12</strain>
    </source>
</reference>
<name>A0A926F0R7_9BACT</name>
<dbReference type="EMBL" id="JACRTF010000001">
    <property type="protein sequence ID" value="MBC8592541.1"/>
    <property type="molecule type" value="Genomic_DNA"/>
</dbReference>
<protein>
    <submittedName>
        <fullName evidence="1">Uncharacterized protein</fullName>
    </submittedName>
</protein>
<evidence type="ECO:0000313" key="1">
    <source>
        <dbReference type="EMBL" id="MBC8592541.1"/>
    </source>
</evidence>
<proteinExistence type="predicted"/>
<accession>A0A926F0R7</accession>
<sequence>MKYNEHQLRLLCEMLEFIEAFRRGELSYYLLVGNLESALDAGEFKNEEMVELWYDYWGPLEIWNATKGDSVIIEDVNPDLSNMESFLKRILSEVQ</sequence>